<dbReference type="RefSeq" id="WP_196105102.1">
    <property type="nucleotide sequence ID" value="NZ_CP064942.1"/>
</dbReference>
<organism evidence="1 2">
    <name type="scientific">Pontivivens ytuae</name>
    <dbReference type="NCBI Taxonomy" id="2789856"/>
    <lineage>
        <taxon>Bacteria</taxon>
        <taxon>Pseudomonadati</taxon>
        <taxon>Pseudomonadota</taxon>
        <taxon>Alphaproteobacteria</taxon>
        <taxon>Rhodobacterales</taxon>
        <taxon>Paracoccaceae</taxon>
        <taxon>Pontivivens</taxon>
    </lineage>
</organism>
<dbReference type="KEGG" id="poz:I0K15_09010"/>
<name>A0A7S9LVN7_9RHOB</name>
<evidence type="ECO:0000313" key="2">
    <source>
        <dbReference type="Proteomes" id="UP000594800"/>
    </source>
</evidence>
<dbReference type="EMBL" id="CP064942">
    <property type="protein sequence ID" value="QPH55840.1"/>
    <property type="molecule type" value="Genomic_DNA"/>
</dbReference>
<proteinExistence type="predicted"/>
<dbReference type="Proteomes" id="UP000594800">
    <property type="component" value="Chromosome"/>
</dbReference>
<protein>
    <submittedName>
        <fullName evidence="1">Uncharacterized protein</fullName>
    </submittedName>
</protein>
<keyword evidence="2" id="KW-1185">Reference proteome</keyword>
<sequence length="209" mass="23167">MLAALPALHLELRPVFSIGHSQPTRMDAILSGSLPVGLSLDARKRILNLCETTLAHDGSWSRGPDARLALLRECDRTARRILVRNPMDGFAWLAIGDVAFQSGRADAMFAALGQSRAVAPGELWIASRRVRIGEQMLGWMDGEARAGHEADLLVVAQTPRGAWSLAHRYVSEPEFRERLVALVETLPQDDQIRFLRNVQRQSRAARGRS</sequence>
<gene>
    <name evidence="1" type="ORF">I0K15_09010</name>
</gene>
<dbReference type="AlphaFoldDB" id="A0A7S9LVN7"/>
<accession>A0A7S9LVN7</accession>
<evidence type="ECO:0000313" key="1">
    <source>
        <dbReference type="EMBL" id="QPH55840.1"/>
    </source>
</evidence>
<reference evidence="1 2" key="1">
    <citation type="submission" date="2020-11" db="EMBL/GenBank/DDBJ databases">
        <title>Description of Pontivivens ytuae sp. nov. isolated from deep sea sediment of Mariana Trench.</title>
        <authorList>
            <person name="Wang Z."/>
            <person name="Sun Q.-L."/>
            <person name="Xu X.-D."/>
            <person name="Tang Y.-Z."/>
            <person name="Zhang J."/>
        </authorList>
    </citation>
    <scope>NUCLEOTIDE SEQUENCE [LARGE SCALE GENOMIC DNA]</scope>
    <source>
        <strain evidence="1 2">MT2928</strain>
    </source>
</reference>